<dbReference type="EMBL" id="JAHQIW010003664">
    <property type="protein sequence ID" value="KAJ1359657.1"/>
    <property type="molecule type" value="Genomic_DNA"/>
</dbReference>
<name>A0AAD5MJH1_PARTN</name>
<feature type="region of interest" description="Disordered" evidence="1">
    <location>
        <begin position="217"/>
        <end position="260"/>
    </location>
</feature>
<dbReference type="AlphaFoldDB" id="A0AAD5MJH1"/>
<evidence type="ECO:0000256" key="1">
    <source>
        <dbReference type="SAM" id="MobiDB-lite"/>
    </source>
</evidence>
<feature type="compositionally biased region" description="Polar residues" evidence="1">
    <location>
        <begin position="227"/>
        <end position="238"/>
    </location>
</feature>
<protein>
    <recommendedName>
        <fullName evidence="2">Apple domain-containing protein</fullName>
    </recommendedName>
</protein>
<proteinExistence type="predicted"/>
<feature type="compositionally biased region" description="Low complexity" evidence="1">
    <location>
        <begin position="164"/>
        <end position="180"/>
    </location>
</feature>
<dbReference type="PANTHER" id="PTHR21583">
    <property type="entry name" value="ELYS PROTEIN"/>
    <property type="match status" value="1"/>
</dbReference>
<dbReference type="PANTHER" id="PTHR21583:SF8">
    <property type="entry name" value="PROTEIN ELYS"/>
    <property type="match status" value="1"/>
</dbReference>
<dbReference type="Proteomes" id="UP001196413">
    <property type="component" value="Unassembled WGS sequence"/>
</dbReference>
<keyword evidence="4" id="KW-1185">Reference proteome</keyword>
<comment type="caution">
    <text evidence="3">The sequence shown here is derived from an EMBL/GenBank/DDBJ whole genome shotgun (WGS) entry which is preliminary data.</text>
</comment>
<organism evidence="3 4">
    <name type="scientific">Parelaphostrongylus tenuis</name>
    <name type="common">Meningeal worm</name>
    <dbReference type="NCBI Taxonomy" id="148309"/>
    <lineage>
        <taxon>Eukaryota</taxon>
        <taxon>Metazoa</taxon>
        <taxon>Ecdysozoa</taxon>
        <taxon>Nematoda</taxon>
        <taxon>Chromadorea</taxon>
        <taxon>Rhabditida</taxon>
        <taxon>Rhabditina</taxon>
        <taxon>Rhabditomorpha</taxon>
        <taxon>Strongyloidea</taxon>
        <taxon>Metastrongylidae</taxon>
        <taxon>Parelaphostrongylus</taxon>
    </lineage>
</organism>
<feature type="compositionally biased region" description="Polar residues" evidence="1">
    <location>
        <begin position="181"/>
        <end position="195"/>
    </location>
</feature>
<feature type="region of interest" description="Disordered" evidence="1">
    <location>
        <begin position="151"/>
        <end position="195"/>
    </location>
</feature>
<accession>A0AAD5MJH1</accession>
<dbReference type="PROSITE" id="PS50948">
    <property type="entry name" value="PAN"/>
    <property type="match status" value="1"/>
</dbReference>
<feature type="domain" description="Apple" evidence="2">
    <location>
        <begin position="37"/>
        <end position="120"/>
    </location>
</feature>
<dbReference type="InterPro" id="IPR003609">
    <property type="entry name" value="Pan_app"/>
</dbReference>
<sequence length="311" mass="34338">MVVDIGVYDYSSRQTTSSCPSDDDGKLRILLSVTIACPDNKIYVFVNQSTADRTPYIFVEIDADSLQDCIHKCFGSQFCYSVKYDSTAADTCSLYYFASFNCTAQELLLASDVKYSGGAVVIDCLKCPSNGDFVTAPPFIALNDQTIPTNNYNGHPLGSKPLMTENNDNNHSTSDSSFSERPSTPTTSVEAAESQEISNAENLGLCIEICTMNSKRVSRSIPRPEGSESSILQGGSPPSSEPTEEWRDTLEHKGTSEEPAKFVTVPTTQEPWDQLKPSFSTRYPACFINFQLDTESDTSSFKHYEVEKVRR</sequence>
<reference evidence="3" key="1">
    <citation type="submission" date="2021-06" db="EMBL/GenBank/DDBJ databases">
        <title>Parelaphostrongylus tenuis whole genome reference sequence.</title>
        <authorList>
            <person name="Garwood T.J."/>
            <person name="Larsen P.A."/>
            <person name="Fountain-Jones N.M."/>
            <person name="Garbe J.R."/>
            <person name="Macchietto M.G."/>
            <person name="Kania S.A."/>
            <person name="Gerhold R.W."/>
            <person name="Richards J.E."/>
            <person name="Wolf T.M."/>
        </authorList>
    </citation>
    <scope>NUCLEOTIDE SEQUENCE</scope>
    <source>
        <strain evidence="3">MNPRO001-30</strain>
        <tissue evidence="3">Meninges</tissue>
    </source>
</reference>
<evidence type="ECO:0000313" key="3">
    <source>
        <dbReference type="EMBL" id="KAJ1359657.1"/>
    </source>
</evidence>
<evidence type="ECO:0000259" key="2">
    <source>
        <dbReference type="PROSITE" id="PS50948"/>
    </source>
</evidence>
<dbReference type="InterPro" id="IPR052620">
    <property type="entry name" value="ELYS/MEL-28_NucAsmblyFactor"/>
</dbReference>
<feature type="compositionally biased region" description="Basic and acidic residues" evidence="1">
    <location>
        <begin position="244"/>
        <end position="260"/>
    </location>
</feature>
<gene>
    <name evidence="3" type="ORF">KIN20_018440</name>
</gene>
<evidence type="ECO:0000313" key="4">
    <source>
        <dbReference type="Proteomes" id="UP001196413"/>
    </source>
</evidence>